<reference evidence="3" key="1">
    <citation type="submission" date="2022-03" db="EMBL/GenBank/DDBJ databases">
        <authorList>
            <person name="Tunstrom K."/>
        </authorList>
    </citation>
    <scope>NUCLEOTIDE SEQUENCE</scope>
</reference>
<feature type="coiled-coil region" evidence="1">
    <location>
        <begin position="85"/>
        <end position="140"/>
    </location>
</feature>
<accession>A0AAU9TQH2</accession>
<dbReference type="AlphaFoldDB" id="A0AAU9TQH2"/>
<name>A0AAU9TQH2_EUPED</name>
<dbReference type="EMBL" id="CAKOGL010000007">
    <property type="protein sequence ID" value="CAH2088041.1"/>
    <property type="molecule type" value="Genomic_DNA"/>
</dbReference>
<comment type="caution">
    <text evidence="3">The sequence shown here is derived from an EMBL/GenBank/DDBJ whole genome shotgun (WGS) entry which is preliminary data.</text>
</comment>
<proteinExistence type="predicted"/>
<feature type="region of interest" description="Disordered" evidence="2">
    <location>
        <begin position="1"/>
        <end position="26"/>
    </location>
</feature>
<evidence type="ECO:0000313" key="4">
    <source>
        <dbReference type="Proteomes" id="UP001153954"/>
    </source>
</evidence>
<dbReference type="Gene3D" id="1.10.287.950">
    <property type="entry name" value="Methyl-accepting chemotaxis protein"/>
    <property type="match status" value="1"/>
</dbReference>
<evidence type="ECO:0000256" key="2">
    <source>
        <dbReference type="SAM" id="MobiDB-lite"/>
    </source>
</evidence>
<dbReference type="Proteomes" id="UP001153954">
    <property type="component" value="Unassembled WGS sequence"/>
</dbReference>
<sequence length="177" mass="20502">MSLQRTPPSGTLISGSDSGSVSTPNLSTYGSDEIFANINVRKRKQRPEEQDYKTDLLNFKSDIMKFLEDFGKTQNENLSRIRDEILEIKSEVKTVKTAVQNLTQKFEQINTEIENIKSNNTKTEDKVKHIENELQQMKQNQNVTCFSLNPPPLMQENLILELKDRNERETYYCCGYK</sequence>
<evidence type="ECO:0000256" key="1">
    <source>
        <dbReference type="SAM" id="Coils"/>
    </source>
</evidence>
<protein>
    <submittedName>
        <fullName evidence="3">Uncharacterized protein</fullName>
    </submittedName>
</protein>
<keyword evidence="1" id="KW-0175">Coiled coil</keyword>
<organism evidence="3 4">
    <name type="scientific">Euphydryas editha</name>
    <name type="common">Edith's checkerspot</name>
    <dbReference type="NCBI Taxonomy" id="104508"/>
    <lineage>
        <taxon>Eukaryota</taxon>
        <taxon>Metazoa</taxon>
        <taxon>Ecdysozoa</taxon>
        <taxon>Arthropoda</taxon>
        <taxon>Hexapoda</taxon>
        <taxon>Insecta</taxon>
        <taxon>Pterygota</taxon>
        <taxon>Neoptera</taxon>
        <taxon>Endopterygota</taxon>
        <taxon>Lepidoptera</taxon>
        <taxon>Glossata</taxon>
        <taxon>Ditrysia</taxon>
        <taxon>Papilionoidea</taxon>
        <taxon>Nymphalidae</taxon>
        <taxon>Nymphalinae</taxon>
        <taxon>Euphydryas</taxon>
    </lineage>
</organism>
<gene>
    <name evidence="3" type="ORF">EEDITHA_LOCUS4239</name>
</gene>
<keyword evidence="4" id="KW-1185">Reference proteome</keyword>
<evidence type="ECO:0000313" key="3">
    <source>
        <dbReference type="EMBL" id="CAH2088041.1"/>
    </source>
</evidence>